<feature type="non-terminal residue" evidence="5">
    <location>
        <position position="1"/>
    </location>
</feature>
<organism evidence="5">
    <name type="scientific">marine sediment metagenome</name>
    <dbReference type="NCBI Taxonomy" id="412755"/>
    <lineage>
        <taxon>unclassified sequences</taxon>
        <taxon>metagenomes</taxon>
        <taxon>ecological metagenomes</taxon>
    </lineage>
</organism>
<feature type="domain" description="RNA polymerase sigma-70 region 2" evidence="4">
    <location>
        <begin position="10"/>
        <end position="71"/>
    </location>
</feature>
<keyword evidence="2" id="KW-0731">Sigma factor</keyword>
<dbReference type="InterPro" id="IPR007627">
    <property type="entry name" value="RNA_pol_sigma70_r2"/>
</dbReference>
<dbReference type="SUPFAM" id="SSF88946">
    <property type="entry name" value="Sigma2 domain of RNA polymerase sigma factors"/>
    <property type="match status" value="1"/>
</dbReference>
<proteinExistence type="predicted"/>
<dbReference type="InterPro" id="IPR039425">
    <property type="entry name" value="RNA_pol_sigma-70-like"/>
</dbReference>
<evidence type="ECO:0000256" key="2">
    <source>
        <dbReference type="ARBA" id="ARBA00023082"/>
    </source>
</evidence>
<evidence type="ECO:0000256" key="1">
    <source>
        <dbReference type="ARBA" id="ARBA00023015"/>
    </source>
</evidence>
<reference evidence="5" key="1">
    <citation type="journal article" date="2014" name="Front. Microbiol.">
        <title>High frequency of phylogenetically diverse reductive dehalogenase-homologous genes in deep subseafloor sedimentary metagenomes.</title>
        <authorList>
            <person name="Kawai M."/>
            <person name="Futagami T."/>
            <person name="Toyoda A."/>
            <person name="Takaki Y."/>
            <person name="Nishi S."/>
            <person name="Hori S."/>
            <person name="Arai W."/>
            <person name="Tsubouchi T."/>
            <person name="Morono Y."/>
            <person name="Uchiyama I."/>
            <person name="Ito T."/>
            <person name="Fujiyama A."/>
            <person name="Inagaki F."/>
            <person name="Takami H."/>
        </authorList>
    </citation>
    <scope>NUCLEOTIDE SEQUENCE</scope>
    <source>
        <strain evidence="5">Expedition CK06-06</strain>
    </source>
</reference>
<sequence length="74" mass="8275">GDADSFTELCRRYYPAMVAIAHSVLGDRHLAEDVAQQAFAKAALKLPQLKNKDKFAGWLAVILKRLIVIYITTE</sequence>
<keyword evidence="3" id="KW-0804">Transcription</keyword>
<evidence type="ECO:0000259" key="4">
    <source>
        <dbReference type="Pfam" id="PF04542"/>
    </source>
</evidence>
<dbReference type="Gene3D" id="1.10.1740.10">
    <property type="match status" value="1"/>
</dbReference>
<dbReference type="GO" id="GO:0016987">
    <property type="term" value="F:sigma factor activity"/>
    <property type="evidence" value="ECO:0007669"/>
    <property type="project" value="UniProtKB-KW"/>
</dbReference>
<dbReference type="AlphaFoldDB" id="X1EIP9"/>
<keyword evidence="1" id="KW-0805">Transcription regulation</keyword>
<accession>X1EIP9</accession>
<evidence type="ECO:0000256" key="3">
    <source>
        <dbReference type="ARBA" id="ARBA00023163"/>
    </source>
</evidence>
<protein>
    <recommendedName>
        <fullName evidence="4">RNA polymerase sigma-70 region 2 domain-containing protein</fullName>
    </recommendedName>
</protein>
<dbReference type="InterPro" id="IPR013325">
    <property type="entry name" value="RNA_pol_sigma_r2"/>
</dbReference>
<dbReference type="EMBL" id="BARU01009140">
    <property type="protein sequence ID" value="GAH33211.1"/>
    <property type="molecule type" value="Genomic_DNA"/>
</dbReference>
<comment type="caution">
    <text evidence="5">The sequence shown here is derived from an EMBL/GenBank/DDBJ whole genome shotgun (WGS) entry which is preliminary data.</text>
</comment>
<gene>
    <name evidence="5" type="ORF">S03H2_17690</name>
</gene>
<dbReference type="Pfam" id="PF04542">
    <property type="entry name" value="Sigma70_r2"/>
    <property type="match status" value="1"/>
</dbReference>
<evidence type="ECO:0000313" key="5">
    <source>
        <dbReference type="EMBL" id="GAH33211.1"/>
    </source>
</evidence>
<name>X1EIP9_9ZZZZ</name>
<dbReference type="PANTHER" id="PTHR43133:SF51">
    <property type="entry name" value="RNA POLYMERASE SIGMA FACTOR"/>
    <property type="match status" value="1"/>
</dbReference>
<dbReference type="PANTHER" id="PTHR43133">
    <property type="entry name" value="RNA POLYMERASE ECF-TYPE SIGMA FACTO"/>
    <property type="match status" value="1"/>
</dbReference>
<dbReference type="GO" id="GO:0006352">
    <property type="term" value="P:DNA-templated transcription initiation"/>
    <property type="evidence" value="ECO:0007669"/>
    <property type="project" value="InterPro"/>
</dbReference>